<accession>A0ABN7UGL1</accession>
<dbReference type="EMBL" id="CAJVQB010002917">
    <property type="protein sequence ID" value="CAG8591749.1"/>
    <property type="molecule type" value="Genomic_DNA"/>
</dbReference>
<organism evidence="1 2">
    <name type="scientific">Gigaspora margarita</name>
    <dbReference type="NCBI Taxonomy" id="4874"/>
    <lineage>
        <taxon>Eukaryota</taxon>
        <taxon>Fungi</taxon>
        <taxon>Fungi incertae sedis</taxon>
        <taxon>Mucoromycota</taxon>
        <taxon>Glomeromycotina</taxon>
        <taxon>Glomeromycetes</taxon>
        <taxon>Diversisporales</taxon>
        <taxon>Gigasporaceae</taxon>
        <taxon>Gigaspora</taxon>
    </lineage>
</organism>
<keyword evidence="2" id="KW-1185">Reference proteome</keyword>
<reference evidence="1 2" key="1">
    <citation type="submission" date="2021-06" db="EMBL/GenBank/DDBJ databases">
        <authorList>
            <person name="Kallberg Y."/>
            <person name="Tangrot J."/>
            <person name="Rosling A."/>
        </authorList>
    </citation>
    <scope>NUCLEOTIDE SEQUENCE [LARGE SCALE GENOMIC DNA]</scope>
    <source>
        <strain evidence="1 2">120-4 pot B 10/14</strain>
    </source>
</reference>
<comment type="caution">
    <text evidence="1">The sequence shown here is derived from an EMBL/GenBank/DDBJ whole genome shotgun (WGS) entry which is preliminary data.</text>
</comment>
<protein>
    <submittedName>
        <fullName evidence="1">24835_t:CDS:1</fullName>
    </submittedName>
</protein>
<evidence type="ECO:0000313" key="1">
    <source>
        <dbReference type="EMBL" id="CAG8591749.1"/>
    </source>
</evidence>
<evidence type="ECO:0000313" key="2">
    <source>
        <dbReference type="Proteomes" id="UP000789901"/>
    </source>
</evidence>
<gene>
    <name evidence="1" type="ORF">GMARGA_LOCUS6442</name>
</gene>
<name>A0ABN7UGL1_GIGMA</name>
<dbReference type="Proteomes" id="UP000789901">
    <property type="component" value="Unassembled WGS sequence"/>
</dbReference>
<proteinExistence type="predicted"/>
<sequence>MESDREEPILNKRKLKQYLKSMEDVNPEVKSNGIGIKSNIKKAYKWYLTAVNENNLTAVNENNLKASSEKFSPVKA</sequence>